<comment type="caution">
    <text evidence="5">The sequence shown here is derived from an EMBL/GenBank/DDBJ whole genome shotgun (WGS) entry which is preliminary data.</text>
</comment>
<organism evidence="5 6">
    <name type="scientific">Kutzneria chonburiensis</name>
    <dbReference type="NCBI Taxonomy" id="1483604"/>
    <lineage>
        <taxon>Bacteria</taxon>
        <taxon>Bacillati</taxon>
        <taxon>Actinomycetota</taxon>
        <taxon>Actinomycetes</taxon>
        <taxon>Pseudonocardiales</taxon>
        <taxon>Pseudonocardiaceae</taxon>
        <taxon>Kutzneria</taxon>
    </lineage>
</organism>
<dbReference type="InterPro" id="IPR010610">
    <property type="entry name" value="EryCIII-like_C"/>
</dbReference>
<evidence type="ECO:0000256" key="1">
    <source>
        <dbReference type="ARBA" id="ARBA00004660"/>
    </source>
</evidence>
<dbReference type="PANTHER" id="PTHR48050">
    <property type="entry name" value="STEROL 3-BETA-GLUCOSYLTRANSFERASE"/>
    <property type="match status" value="1"/>
</dbReference>
<reference evidence="5 6" key="1">
    <citation type="submission" date="2024-09" db="EMBL/GenBank/DDBJ databases">
        <authorList>
            <person name="Sun Q."/>
            <person name="Mori K."/>
        </authorList>
    </citation>
    <scope>NUCLEOTIDE SEQUENCE [LARGE SCALE GENOMIC DNA]</scope>
    <source>
        <strain evidence="5 6">TBRC 1432</strain>
    </source>
</reference>
<dbReference type="Proteomes" id="UP001589810">
    <property type="component" value="Unassembled WGS sequence"/>
</dbReference>
<dbReference type="InterPro" id="IPR004276">
    <property type="entry name" value="GlycoTrans_28_N"/>
</dbReference>
<accession>A0ABV6N5M3</accession>
<evidence type="ECO:0000259" key="4">
    <source>
        <dbReference type="Pfam" id="PF06722"/>
    </source>
</evidence>
<comment type="pathway">
    <text evidence="1">Antibiotic biosynthesis; vancomycin biosynthesis.</text>
</comment>
<evidence type="ECO:0000259" key="3">
    <source>
        <dbReference type="Pfam" id="PF03033"/>
    </source>
</evidence>
<evidence type="ECO:0000313" key="6">
    <source>
        <dbReference type="Proteomes" id="UP001589810"/>
    </source>
</evidence>
<dbReference type="RefSeq" id="WP_273938272.1">
    <property type="nucleotide sequence ID" value="NZ_CP097263.1"/>
</dbReference>
<dbReference type="CDD" id="cd03784">
    <property type="entry name" value="GT1_Gtf-like"/>
    <property type="match status" value="1"/>
</dbReference>
<dbReference type="InterPro" id="IPR002213">
    <property type="entry name" value="UDP_glucos_trans"/>
</dbReference>
<keyword evidence="6" id="KW-1185">Reference proteome</keyword>
<feature type="domain" description="Erythromycin biosynthesis protein CIII-like C-terminal" evidence="4">
    <location>
        <begin position="259"/>
        <end position="342"/>
    </location>
</feature>
<dbReference type="InterPro" id="IPR050426">
    <property type="entry name" value="Glycosyltransferase_28"/>
</dbReference>
<sequence length="352" mass="38062">MRVLLSTIGGRGEVQPLLALGVRLRGMGRQVRVCAPPDFHGLAAEHGLGFTAISREPRDGACWPMEDLVPTLLAEQFTALEEAAKGCDAIVAANQGQVAARTVAESHGARYLHVARSPISLPSRHHAPQGRQEPGENQAWWQRAAEQRNTVWRKALNELRAELGLRPVDDITRHVLTDRPLLAADPVLAPWPGAGLDVRQTGAWVLPDRRPLPPETREFLAAGEPPVYIGLNGATPPKNRRVITPPVDGANTVDNGNRQALFSRMAVVVHHGEPGTTTTAARAGVPQVVVPRTDDQFYFAQRVQRLGIGVADPESLTDAIDHALTPDVTARARALAARMRSDGTSIAALYIR</sequence>
<evidence type="ECO:0000256" key="2">
    <source>
        <dbReference type="ARBA" id="ARBA00023194"/>
    </source>
</evidence>
<gene>
    <name evidence="5" type="ORF">ACFFH7_40710</name>
</gene>
<name>A0ABV6N5M3_9PSEU</name>
<dbReference type="Pfam" id="PF03033">
    <property type="entry name" value="Glyco_transf_28"/>
    <property type="match status" value="1"/>
</dbReference>
<evidence type="ECO:0000313" key="5">
    <source>
        <dbReference type="EMBL" id="MFC0547884.1"/>
    </source>
</evidence>
<proteinExistence type="predicted"/>
<dbReference type="Gene3D" id="3.40.50.2000">
    <property type="entry name" value="Glycogen Phosphorylase B"/>
    <property type="match status" value="2"/>
</dbReference>
<dbReference type="Pfam" id="PF06722">
    <property type="entry name" value="EryCIII-like_C"/>
    <property type="match status" value="1"/>
</dbReference>
<dbReference type="EMBL" id="JBHLUD010000015">
    <property type="protein sequence ID" value="MFC0547884.1"/>
    <property type="molecule type" value="Genomic_DNA"/>
</dbReference>
<keyword evidence="2" id="KW-0045">Antibiotic biosynthesis</keyword>
<dbReference type="PANTHER" id="PTHR48050:SF13">
    <property type="entry name" value="STEROL 3-BETA-GLUCOSYLTRANSFERASE UGT80A2"/>
    <property type="match status" value="1"/>
</dbReference>
<protein>
    <submittedName>
        <fullName evidence="5">Glycosyltransferase</fullName>
    </submittedName>
</protein>
<dbReference type="SUPFAM" id="SSF53756">
    <property type="entry name" value="UDP-Glycosyltransferase/glycogen phosphorylase"/>
    <property type="match status" value="1"/>
</dbReference>
<feature type="domain" description="Glycosyltransferase family 28 N-terminal" evidence="3">
    <location>
        <begin position="3"/>
        <end position="110"/>
    </location>
</feature>